<keyword evidence="2" id="KW-1185">Reference proteome</keyword>
<protein>
    <submittedName>
        <fullName evidence="1">Uncharacterized protein</fullName>
    </submittedName>
</protein>
<evidence type="ECO:0000313" key="1">
    <source>
        <dbReference type="Ensembl" id="ENSNPEP00000001254.1"/>
    </source>
</evidence>
<reference evidence="1" key="2">
    <citation type="submission" date="2025-09" db="UniProtKB">
        <authorList>
            <consortium name="Ensembl"/>
        </authorList>
    </citation>
    <scope>IDENTIFICATION</scope>
</reference>
<dbReference type="Proteomes" id="UP000694420">
    <property type="component" value="Unplaced"/>
</dbReference>
<evidence type="ECO:0000313" key="2">
    <source>
        <dbReference type="Proteomes" id="UP000694420"/>
    </source>
</evidence>
<dbReference type="Ensembl" id="ENSNPET00000001275.1">
    <property type="protein sequence ID" value="ENSNPEP00000001254.1"/>
    <property type="gene ID" value="ENSNPEG00000000986.1"/>
</dbReference>
<organism evidence="1 2">
    <name type="scientific">Nothoprocta perdicaria</name>
    <name type="common">Chilean tinamou</name>
    <name type="synonym">Crypturus perdicarius</name>
    <dbReference type="NCBI Taxonomy" id="30464"/>
    <lineage>
        <taxon>Eukaryota</taxon>
        <taxon>Metazoa</taxon>
        <taxon>Chordata</taxon>
        <taxon>Craniata</taxon>
        <taxon>Vertebrata</taxon>
        <taxon>Euteleostomi</taxon>
        <taxon>Archelosauria</taxon>
        <taxon>Archosauria</taxon>
        <taxon>Dinosauria</taxon>
        <taxon>Saurischia</taxon>
        <taxon>Theropoda</taxon>
        <taxon>Coelurosauria</taxon>
        <taxon>Aves</taxon>
        <taxon>Palaeognathae</taxon>
        <taxon>Tinamiformes</taxon>
        <taxon>Tinamidae</taxon>
        <taxon>Nothoprocta</taxon>
    </lineage>
</organism>
<name>A0A8C6YNQ2_NOTPE</name>
<proteinExistence type="predicted"/>
<dbReference type="AlphaFoldDB" id="A0A8C6YNQ2"/>
<sequence length="62" mass="6902">MGFYPGPARRSGADAALCVPDFRYSDSTFTFTYTGGAKRYFFQIVPVCKTSINLWYATKAMG</sequence>
<accession>A0A8C6YNQ2</accession>
<reference evidence="1" key="1">
    <citation type="submission" date="2025-08" db="UniProtKB">
        <authorList>
            <consortium name="Ensembl"/>
        </authorList>
    </citation>
    <scope>IDENTIFICATION</scope>
</reference>